<dbReference type="PANTHER" id="PTHR11638">
    <property type="entry name" value="ATP-DEPENDENT CLP PROTEASE"/>
    <property type="match status" value="1"/>
</dbReference>
<feature type="transmembrane region" description="Helical" evidence="3">
    <location>
        <begin position="108"/>
        <end position="126"/>
    </location>
</feature>
<dbReference type="Gene3D" id="1.10.8.60">
    <property type="match status" value="1"/>
</dbReference>
<keyword evidence="7" id="KW-1185">Reference proteome</keyword>
<dbReference type="InterPro" id="IPR027417">
    <property type="entry name" value="P-loop_NTPase"/>
</dbReference>
<feature type="transmembrane region" description="Helical" evidence="3">
    <location>
        <begin position="31"/>
        <end position="58"/>
    </location>
</feature>
<keyword evidence="3" id="KW-0472">Membrane</keyword>
<dbReference type="GO" id="GO:0016887">
    <property type="term" value="F:ATP hydrolysis activity"/>
    <property type="evidence" value="ECO:0007669"/>
    <property type="project" value="InterPro"/>
</dbReference>
<dbReference type="PANTHER" id="PTHR11638:SF18">
    <property type="entry name" value="HEAT SHOCK PROTEIN 104"/>
    <property type="match status" value="1"/>
</dbReference>
<feature type="domain" description="ATPase AAA-type core" evidence="5">
    <location>
        <begin position="741"/>
        <end position="864"/>
    </location>
</feature>
<dbReference type="AlphaFoldDB" id="A0A059Y2A7"/>
<organism evidence="6 7">
    <name type="scientific">Leptospirillum ferriphilum YSK</name>
    <dbReference type="NCBI Taxonomy" id="1441628"/>
    <lineage>
        <taxon>Bacteria</taxon>
        <taxon>Pseudomonadati</taxon>
        <taxon>Nitrospirota</taxon>
        <taxon>Nitrospiria</taxon>
        <taxon>Nitrospirales</taxon>
        <taxon>Nitrospiraceae</taxon>
        <taxon>Leptospirillum</taxon>
    </lineage>
</organism>
<dbReference type="RefSeq" id="WP_038505016.1">
    <property type="nucleotide sequence ID" value="NZ_CP007243.1"/>
</dbReference>
<reference evidence="7" key="1">
    <citation type="submission" date="2014-02" db="EMBL/GenBank/DDBJ databases">
        <title>Complete genome sequence and comparative genomic analysis of the nitrogen-fixing bacterium Leptospirillum ferriphilum YSK.</title>
        <authorList>
            <person name="Guo X."/>
            <person name="Yin H."/>
            <person name="Liang Y."/>
            <person name="Hu Q."/>
            <person name="Ma L."/>
            <person name="Xiao Y."/>
            <person name="Zhang X."/>
            <person name="Qiu G."/>
            <person name="Liu X."/>
        </authorList>
    </citation>
    <scope>NUCLEOTIDE SEQUENCE [LARGE SCALE GENOMIC DNA]</scope>
    <source>
        <strain evidence="7">YSK</strain>
    </source>
</reference>
<keyword evidence="3" id="KW-0812">Transmembrane</keyword>
<dbReference type="KEGG" id="lfp:Y981_04730"/>
<dbReference type="EMBL" id="CP007243">
    <property type="protein sequence ID" value="AIA31627.1"/>
    <property type="molecule type" value="Genomic_DNA"/>
</dbReference>
<reference evidence="6 7" key="2">
    <citation type="journal article" date="2015" name="Biomed. Res. Int.">
        <title>Effects of Arsenite Resistance on the Growth and Functional Gene Expression of Leptospirillum ferriphilum and Acidithiobacillus thiooxidans in Pure Culture and Coculture.</title>
        <authorList>
            <person name="Jiang H."/>
            <person name="Liang Y."/>
            <person name="Yin H."/>
            <person name="Xiao Y."/>
            <person name="Guo X."/>
            <person name="Xu Y."/>
            <person name="Hu Q."/>
            <person name="Liu H."/>
            <person name="Liu X."/>
        </authorList>
    </citation>
    <scope>NUCLEOTIDE SEQUENCE [LARGE SCALE GENOMIC DNA]</scope>
    <source>
        <strain evidence="6 7">YSK</strain>
    </source>
</reference>
<evidence type="ECO:0000259" key="5">
    <source>
        <dbReference type="Pfam" id="PF07724"/>
    </source>
</evidence>
<feature type="transmembrane region" description="Helical" evidence="3">
    <location>
        <begin position="179"/>
        <end position="204"/>
    </location>
</feature>
<dbReference type="InterPro" id="IPR050130">
    <property type="entry name" value="ClpA_ClpB"/>
</dbReference>
<sequence length="1026" mass="115883">MILSIMMVLAGVGWVIATSFFRSVVDPWFNAYPLLSALVMATVLLTYATILLLAGSNFGKPLPEKKKGKVPFSAAPPLYYILQWSLVGAIFILSGFFTIGMMPYLSGFLWLTGTITMLSQFLFLMIPGNFRQETGPGKVDLIPNRLRLKDQAYHFWDTCIMAGGFFLVTGTLLKPISIVAGLLSIGTGLSWLLGAVSFSLVSTFHLSGAFRKKTPPSSYSVPEDTLSVFPRNNPTRMALIEAYSAHLSARSLFRSQKNGILLWGPSVKANHIFARALAGESGRAYMTFELASLRGLSLSTAEHELRNILYKIHLYKPVLLHITDFEASVSSLSQPERESLKKILLRLLMNKHALVVMNAHQIDDIPEEFKTPPVVHWVIGTGEADTPTRTTFLRLALREVARQNEILPGQVPLLTLEMIDGYDLFKLAEMMEGFSPEDIDDVLLRSIKSARSLRRSLRQLDIDVSIRRKMQGWQDPTLEPMEAVRARLTEEAIAPALIINASEKILKQKRHTSESLLIVGKSPSLRQKLAQTLAQRENYHFASVSQKEFSRDSLGTFRNFVIQNKKLRPAVLFVDPLEVLFPRVQLSHFSYHGEIYNQKVIELSQVLQERQFWLICGTSGINDIDPMILRKFSRVIEIGDIQKEFLQDVEAYAMEKLLEGFSSDNIDFSRFHLFTGSSPFMENSSDDKNQTDKSTFALTLPEELPPPIRDYFGRESLQNEILATLETGRLKIRKDGSALSGTFFFLGPPQSGRKFLAEALSRQVYKKPEAFVYRDMSLFDELFFAEQFLKKSASPAPTNPPVPDDLWEVFHQDPRRLLYMDNVEKAHPSLWNALLPVLKTGRLSWGEKTRDISDSIFVLASTLFSPQDFAQVEPWSRPDVMIQAVRNNNRRLAYLPLFQPPFLQHVDLILPFPEYSTEDIHTILRQTATKILHDFSRNIPFPGTLSVEPGLFEQLTSKLDISRRGMDGLDRKLQSQFLPALTKIRATFENEPGPHDFLLSWDGRGISAVTVSPSEQKTEEEAVVSP</sequence>
<accession>A0A059Y2A7</accession>
<evidence type="ECO:0000256" key="3">
    <source>
        <dbReference type="SAM" id="Phobius"/>
    </source>
</evidence>
<gene>
    <name evidence="6" type="ORF">Y981_04730</name>
</gene>
<dbReference type="GO" id="GO:0034605">
    <property type="term" value="P:cellular response to heat"/>
    <property type="evidence" value="ECO:0007669"/>
    <property type="project" value="TreeGrafter"/>
</dbReference>
<dbReference type="OrthoDB" id="9814799at2"/>
<dbReference type="HOGENOM" id="CLU_313892_0_0_0"/>
<evidence type="ECO:0000313" key="7">
    <source>
        <dbReference type="Proteomes" id="UP000027059"/>
    </source>
</evidence>
<feature type="transmembrane region" description="Helical" evidence="3">
    <location>
        <begin position="78"/>
        <end position="102"/>
    </location>
</feature>
<keyword evidence="1" id="KW-0547">Nucleotide-binding</keyword>
<evidence type="ECO:0000256" key="1">
    <source>
        <dbReference type="ARBA" id="ARBA00022741"/>
    </source>
</evidence>
<dbReference type="GO" id="GO:0005524">
    <property type="term" value="F:ATP binding"/>
    <property type="evidence" value="ECO:0007669"/>
    <property type="project" value="UniProtKB-KW"/>
</dbReference>
<keyword evidence="2" id="KW-0067">ATP-binding</keyword>
<name>A0A059Y2A7_9BACT</name>
<dbReference type="Gene3D" id="3.40.50.300">
    <property type="entry name" value="P-loop containing nucleotide triphosphate hydrolases"/>
    <property type="match status" value="3"/>
</dbReference>
<dbReference type="InterPro" id="IPR001270">
    <property type="entry name" value="ClpA/B"/>
</dbReference>
<evidence type="ECO:0000313" key="6">
    <source>
        <dbReference type="EMBL" id="AIA31627.1"/>
    </source>
</evidence>
<protein>
    <recommendedName>
        <fullName evidence="4 5">ATPase AAA-type core domain-containing protein</fullName>
    </recommendedName>
</protein>
<dbReference type="Pfam" id="PF00004">
    <property type="entry name" value="AAA"/>
    <property type="match status" value="1"/>
</dbReference>
<feature type="domain" description="ATPase AAA-type core" evidence="4">
    <location>
        <begin position="529"/>
        <end position="639"/>
    </location>
</feature>
<feature type="transmembrane region" description="Helical" evidence="3">
    <location>
        <begin position="155"/>
        <end position="173"/>
    </location>
</feature>
<evidence type="ECO:0000259" key="4">
    <source>
        <dbReference type="Pfam" id="PF00004"/>
    </source>
</evidence>
<keyword evidence="3" id="KW-1133">Transmembrane helix</keyword>
<dbReference type="GO" id="GO:0005737">
    <property type="term" value="C:cytoplasm"/>
    <property type="evidence" value="ECO:0007669"/>
    <property type="project" value="TreeGrafter"/>
</dbReference>
<dbReference type="InterPro" id="IPR003959">
    <property type="entry name" value="ATPase_AAA_core"/>
</dbReference>
<dbReference type="Pfam" id="PF07724">
    <property type="entry name" value="AAA_2"/>
    <property type="match status" value="1"/>
</dbReference>
<dbReference type="Proteomes" id="UP000027059">
    <property type="component" value="Chromosome"/>
</dbReference>
<proteinExistence type="predicted"/>
<dbReference type="PRINTS" id="PR00300">
    <property type="entry name" value="CLPPROTEASEA"/>
</dbReference>
<dbReference type="SUPFAM" id="SSF52540">
    <property type="entry name" value="P-loop containing nucleoside triphosphate hydrolases"/>
    <property type="match status" value="3"/>
</dbReference>
<evidence type="ECO:0000256" key="2">
    <source>
        <dbReference type="ARBA" id="ARBA00022840"/>
    </source>
</evidence>